<accession>A0A9D1DW02</accession>
<comment type="caution">
    <text evidence="3">The sequence shown here is derived from an EMBL/GenBank/DDBJ whole genome shotgun (WGS) entry which is preliminary data.</text>
</comment>
<protein>
    <submittedName>
        <fullName evidence="3">Uncharacterized protein</fullName>
    </submittedName>
</protein>
<reference evidence="3" key="1">
    <citation type="submission" date="2020-10" db="EMBL/GenBank/DDBJ databases">
        <authorList>
            <person name="Gilroy R."/>
        </authorList>
    </citation>
    <scope>NUCLEOTIDE SEQUENCE</scope>
    <source>
        <strain evidence="3">CHK189-12415</strain>
    </source>
</reference>
<evidence type="ECO:0000256" key="2">
    <source>
        <dbReference type="SAM" id="Phobius"/>
    </source>
</evidence>
<proteinExistence type="predicted"/>
<organism evidence="3 4">
    <name type="scientific">Candidatus Faecivivens stercoravium</name>
    <dbReference type="NCBI Taxonomy" id="2840803"/>
    <lineage>
        <taxon>Bacteria</taxon>
        <taxon>Bacillati</taxon>
        <taxon>Bacillota</taxon>
        <taxon>Clostridia</taxon>
        <taxon>Eubacteriales</taxon>
        <taxon>Oscillospiraceae</taxon>
        <taxon>Oscillospiraceae incertae sedis</taxon>
        <taxon>Candidatus Faecivivens</taxon>
    </lineage>
</organism>
<keyword evidence="2" id="KW-0812">Transmembrane</keyword>
<dbReference type="AlphaFoldDB" id="A0A9D1DW02"/>
<dbReference type="Proteomes" id="UP000824241">
    <property type="component" value="Unassembled WGS sequence"/>
</dbReference>
<reference evidence="3" key="2">
    <citation type="journal article" date="2021" name="PeerJ">
        <title>Extensive microbial diversity within the chicken gut microbiome revealed by metagenomics and culture.</title>
        <authorList>
            <person name="Gilroy R."/>
            <person name="Ravi A."/>
            <person name="Getino M."/>
            <person name="Pursley I."/>
            <person name="Horton D.L."/>
            <person name="Alikhan N.F."/>
            <person name="Baker D."/>
            <person name="Gharbi K."/>
            <person name="Hall N."/>
            <person name="Watson M."/>
            <person name="Adriaenssens E.M."/>
            <person name="Foster-Nyarko E."/>
            <person name="Jarju S."/>
            <person name="Secka A."/>
            <person name="Antonio M."/>
            <person name="Oren A."/>
            <person name="Chaudhuri R.R."/>
            <person name="La Ragione R."/>
            <person name="Hildebrand F."/>
            <person name="Pallen M.J."/>
        </authorList>
    </citation>
    <scope>NUCLEOTIDE SEQUENCE</scope>
    <source>
        <strain evidence="3">CHK189-12415</strain>
    </source>
</reference>
<keyword evidence="2" id="KW-1133">Transmembrane helix</keyword>
<feature type="transmembrane region" description="Helical" evidence="2">
    <location>
        <begin position="78"/>
        <end position="97"/>
    </location>
</feature>
<sequence length="352" mass="39862">MSGDGYYYLRDRDGQFLFGSELCREAFEKDPAGGGGITLTDGDYFHFTIPSDCSGLYYGFLIERSIYLAPLQWSRLQLILEFLLFTGVGIVLSVILSRRTFSPYKRMMALLRQSESDSSDGSTRELERSLRRLIEERQMAENQLSSRRQQLHNGMLSGLLTGHSRDLSILSEYIEDGAPYRVLILFFHDLEKSAFFENVPKKQFAPAADMLFFAVRNLLEELVLEKRNGVSLAMDGFVVMVFQSNETDGQLRTDLEKAISFMEEHLFLLITCCVSGAWGDLEDAPLAYNEAFAMEQASGGGSLRITDKKGALDRDLWQGIQFHTRKKIYVYLVSRPDGIMSLVTGINMFGIQ</sequence>
<evidence type="ECO:0000256" key="1">
    <source>
        <dbReference type="SAM" id="Coils"/>
    </source>
</evidence>
<evidence type="ECO:0000313" key="4">
    <source>
        <dbReference type="Proteomes" id="UP000824241"/>
    </source>
</evidence>
<feature type="coiled-coil region" evidence="1">
    <location>
        <begin position="123"/>
        <end position="150"/>
    </location>
</feature>
<keyword evidence="2" id="KW-0472">Membrane</keyword>
<dbReference type="EMBL" id="DVHA01000033">
    <property type="protein sequence ID" value="HIR60165.1"/>
    <property type="molecule type" value="Genomic_DNA"/>
</dbReference>
<gene>
    <name evidence="3" type="ORF">IAB37_01100</name>
</gene>
<name>A0A9D1DW02_9FIRM</name>
<keyword evidence="1" id="KW-0175">Coiled coil</keyword>
<evidence type="ECO:0000313" key="3">
    <source>
        <dbReference type="EMBL" id="HIR60165.1"/>
    </source>
</evidence>